<feature type="domain" description="Glutathione S-transferase C-terminal" evidence="1">
    <location>
        <begin position="10"/>
        <end position="63"/>
    </location>
</feature>
<accession>A0AA89ARP9</accession>
<keyword evidence="3" id="KW-1185">Reference proteome</keyword>
<sequence length="106" mass="11858">MHSVCKACKTKDEEAIEEAYGDLKFLETELNDKRFFGGESIGLVDIVADFVGFWLGVIQEVPKDGLISENLVYELKNVKFFNILLVFLEGKDVNSIGSRSFGGFDL</sequence>
<evidence type="ECO:0000259" key="1">
    <source>
        <dbReference type="Pfam" id="PF00043"/>
    </source>
</evidence>
<organism evidence="2 3">
    <name type="scientific">Escallonia herrerae</name>
    <dbReference type="NCBI Taxonomy" id="1293975"/>
    <lineage>
        <taxon>Eukaryota</taxon>
        <taxon>Viridiplantae</taxon>
        <taxon>Streptophyta</taxon>
        <taxon>Embryophyta</taxon>
        <taxon>Tracheophyta</taxon>
        <taxon>Spermatophyta</taxon>
        <taxon>Magnoliopsida</taxon>
        <taxon>eudicotyledons</taxon>
        <taxon>Gunneridae</taxon>
        <taxon>Pentapetalae</taxon>
        <taxon>asterids</taxon>
        <taxon>campanulids</taxon>
        <taxon>Escalloniales</taxon>
        <taxon>Escalloniaceae</taxon>
        <taxon>Escallonia</taxon>
    </lineage>
</organism>
<name>A0AA89ARP9_9ASTE</name>
<dbReference type="InterPro" id="IPR004046">
    <property type="entry name" value="GST_C"/>
</dbReference>
<dbReference type="InterPro" id="IPR036282">
    <property type="entry name" value="Glutathione-S-Trfase_C_sf"/>
</dbReference>
<reference evidence="2" key="1">
    <citation type="submission" date="2022-12" db="EMBL/GenBank/DDBJ databases">
        <title>Draft genome assemblies for two species of Escallonia (Escalloniales).</title>
        <authorList>
            <person name="Chanderbali A."/>
            <person name="Dervinis C."/>
            <person name="Anghel I."/>
            <person name="Soltis D."/>
            <person name="Soltis P."/>
            <person name="Zapata F."/>
        </authorList>
    </citation>
    <scope>NUCLEOTIDE SEQUENCE</scope>
    <source>
        <strain evidence="2">UCBG64.0493</strain>
        <tissue evidence="2">Leaf</tissue>
    </source>
</reference>
<dbReference type="EMBL" id="JAVXUP010001233">
    <property type="protein sequence ID" value="KAK3014279.1"/>
    <property type="molecule type" value="Genomic_DNA"/>
</dbReference>
<protein>
    <recommendedName>
        <fullName evidence="1">Glutathione S-transferase C-terminal domain-containing protein</fullName>
    </recommendedName>
</protein>
<evidence type="ECO:0000313" key="2">
    <source>
        <dbReference type="EMBL" id="KAK3014279.1"/>
    </source>
</evidence>
<dbReference type="AlphaFoldDB" id="A0AA89ARP9"/>
<gene>
    <name evidence="2" type="ORF">RJ639_009686</name>
</gene>
<proteinExistence type="predicted"/>
<dbReference type="SUPFAM" id="SSF47616">
    <property type="entry name" value="GST C-terminal domain-like"/>
    <property type="match status" value="1"/>
</dbReference>
<comment type="caution">
    <text evidence="2">The sequence shown here is derived from an EMBL/GenBank/DDBJ whole genome shotgun (WGS) entry which is preliminary data.</text>
</comment>
<dbReference type="Proteomes" id="UP001188597">
    <property type="component" value="Unassembled WGS sequence"/>
</dbReference>
<dbReference type="Gene3D" id="1.20.1050.10">
    <property type="match status" value="1"/>
</dbReference>
<evidence type="ECO:0000313" key="3">
    <source>
        <dbReference type="Proteomes" id="UP001188597"/>
    </source>
</evidence>
<dbReference type="Pfam" id="PF00043">
    <property type="entry name" value="GST_C"/>
    <property type="match status" value="1"/>
</dbReference>